<dbReference type="Proteomes" id="UP000887580">
    <property type="component" value="Unplaced"/>
</dbReference>
<dbReference type="WBParaSite" id="PS1159_v2.g3012.t1">
    <property type="protein sequence ID" value="PS1159_v2.g3012.t1"/>
    <property type="gene ID" value="PS1159_v2.g3012"/>
</dbReference>
<evidence type="ECO:0000313" key="1">
    <source>
        <dbReference type="Proteomes" id="UP000887580"/>
    </source>
</evidence>
<name>A0AC35G9H1_9BILA</name>
<reference evidence="2" key="1">
    <citation type="submission" date="2022-11" db="UniProtKB">
        <authorList>
            <consortium name="WormBaseParasite"/>
        </authorList>
    </citation>
    <scope>IDENTIFICATION</scope>
</reference>
<evidence type="ECO:0000313" key="2">
    <source>
        <dbReference type="WBParaSite" id="PS1159_v2.g3012.t1"/>
    </source>
</evidence>
<accession>A0AC35G9H1</accession>
<sequence length="223" mass="23793">MAKFGIFLITIFSVITFLNIYVSGGPIGDRSTTTTTVAEGNATVAVLATTEIALVNETGVIDTLTTEIDVAGGNETHIRQKRSCGCCCCRPCCCCCRPCCCCCRCCCCRCCCCCCRCCCCRCCCCRPCCCGCGGCGCCGCGGGRKRRAIQELSHKLMNKNVAQFTQQNDSSEIEESEAAAATTAILEAETTTPEATKIVETTTLAAIRKMTNAKIDSFGRRQF</sequence>
<organism evidence="1 2">
    <name type="scientific">Panagrolaimus sp. PS1159</name>
    <dbReference type="NCBI Taxonomy" id="55785"/>
    <lineage>
        <taxon>Eukaryota</taxon>
        <taxon>Metazoa</taxon>
        <taxon>Ecdysozoa</taxon>
        <taxon>Nematoda</taxon>
        <taxon>Chromadorea</taxon>
        <taxon>Rhabditida</taxon>
        <taxon>Tylenchina</taxon>
        <taxon>Panagrolaimomorpha</taxon>
        <taxon>Panagrolaimoidea</taxon>
        <taxon>Panagrolaimidae</taxon>
        <taxon>Panagrolaimus</taxon>
    </lineage>
</organism>
<protein>
    <submittedName>
        <fullName evidence="2">Uncharacterized protein</fullName>
    </submittedName>
</protein>
<proteinExistence type="predicted"/>